<sequence>MKKLVAAVILLLESLVYVLAPLTQKTLYLDRFSVNANNPVSFHWNTIAINTGFVKGDPGSVYHRCTSGARHRFYTSVKSRCLAPSN</sequence>
<dbReference type="RefSeq" id="WP_248253987.1">
    <property type="nucleotide sequence ID" value="NZ_JAIWJX010000002.1"/>
</dbReference>
<dbReference type="EMBL" id="JAIWJX010000002">
    <property type="protein sequence ID" value="MCK6258744.1"/>
    <property type="molecule type" value="Genomic_DNA"/>
</dbReference>
<organism evidence="1 2">
    <name type="scientific">Fictibacillus marinisediminis</name>
    <dbReference type="NCBI Taxonomy" id="2878389"/>
    <lineage>
        <taxon>Bacteria</taxon>
        <taxon>Bacillati</taxon>
        <taxon>Bacillota</taxon>
        <taxon>Bacilli</taxon>
        <taxon>Bacillales</taxon>
        <taxon>Fictibacillaceae</taxon>
        <taxon>Fictibacillus</taxon>
    </lineage>
</organism>
<comment type="caution">
    <text evidence="1">The sequence shown here is derived from an EMBL/GenBank/DDBJ whole genome shotgun (WGS) entry which is preliminary data.</text>
</comment>
<proteinExistence type="predicted"/>
<reference evidence="1" key="1">
    <citation type="submission" date="2021-09" db="EMBL/GenBank/DDBJ databases">
        <title>Genome analysis of Fictibacillus sp. KIGAM418 isolated from marine sediment.</title>
        <authorList>
            <person name="Seo M.-J."/>
            <person name="Cho E.-S."/>
            <person name="Hwang C.Y."/>
        </authorList>
    </citation>
    <scope>NUCLEOTIDE SEQUENCE</scope>
    <source>
        <strain evidence="1">KIGAM418</strain>
    </source>
</reference>
<dbReference type="AlphaFoldDB" id="A0A9X2BEA1"/>
<name>A0A9X2BEA1_9BACL</name>
<gene>
    <name evidence="1" type="ORF">LCY76_19435</name>
</gene>
<protein>
    <submittedName>
        <fullName evidence="1">Uncharacterized protein</fullName>
    </submittedName>
</protein>
<evidence type="ECO:0000313" key="2">
    <source>
        <dbReference type="Proteomes" id="UP001139011"/>
    </source>
</evidence>
<accession>A0A9X2BEA1</accession>
<dbReference type="Proteomes" id="UP001139011">
    <property type="component" value="Unassembled WGS sequence"/>
</dbReference>
<evidence type="ECO:0000313" key="1">
    <source>
        <dbReference type="EMBL" id="MCK6258744.1"/>
    </source>
</evidence>
<keyword evidence="2" id="KW-1185">Reference proteome</keyword>